<organism evidence="2 3">
    <name type="scientific">Shewanella corallii</name>
    <dbReference type="NCBI Taxonomy" id="560080"/>
    <lineage>
        <taxon>Bacteria</taxon>
        <taxon>Pseudomonadati</taxon>
        <taxon>Pseudomonadota</taxon>
        <taxon>Gammaproteobacteria</taxon>
        <taxon>Alteromonadales</taxon>
        <taxon>Shewanellaceae</taxon>
        <taxon>Shewanella</taxon>
    </lineage>
</organism>
<name>A0ABT0N9D7_9GAMM</name>
<keyword evidence="1" id="KW-0472">Membrane</keyword>
<dbReference type="InterPro" id="IPR009339">
    <property type="entry name" value="DUF998"/>
</dbReference>
<keyword evidence="1" id="KW-0812">Transmembrane</keyword>
<sequence length="203" mass="22590">MLESIATLSGLIATIWITVGVYVAAKLYPNYDHSNQFCSELGATGSPTEKISPIINNYPLGIIFCLFGWALIQLNNSNLALTICGVLIIIHGIGTWVAGYFPMDKDPYTKSPTLSCKIHSWAGFVMLSSLLLAPVITAFSPESIYVPFWFRGASIITVFLATYYLVKMAKAARKQKLTGYYQRLSYWVKLLWLSIFSVILVQV</sequence>
<feature type="transmembrane region" description="Helical" evidence="1">
    <location>
        <begin position="6"/>
        <end position="25"/>
    </location>
</feature>
<dbReference type="RefSeq" id="WP_249249642.1">
    <property type="nucleotide sequence ID" value="NZ_JAKIKT010000006.1"/>
</dbReference>
<feature type="transmembrane region" description="Helical" evidence="1">
    <location>
        <begin position="54"/>
        <end position="72"/>
    </location>
</feature>
<evidence type="ECO:0000256" key="1">
    <source>
        <dbReference type="SAM" id="Phobius"/>
    </source>
</evidence>
<keyword evidence="3" id="KW-1185">Reference proteome</keyword>
<reference evidence="2 3" key="1">
    <citation type="submission" date="2022-01" db="EMBL/GenBank/DDBJ databases">
        <title>Whole genome-based taxonomy of the Shewanellaceae.</title>
        <authorList>
            <person name="Martin-Rodriguez A.J."/>
        </authorList>
    </citation>
    <scope>NUCLEOTIDE SEQUENCE [LARGE SCALE GENOMIC DNA]</scope>
    <source>
        <strain evidence="2 3">DSM 21332</strain>
    </source>
</reference>
<evidence type="ECO:0000313" key="3">
    <source>
        <dbReference type="Proteomes" id="UP001202831"/>
    </source>
</evidence>
<feature type="transmembrane region" description="Helical" evidence="1">
    <location>
        <begin position="186"/>
        <end position="202"/>
    </location>
</feature>
<feature type="transmembrane region" description="Helical" evidence="1">
    <location>
        <begin position="78"/>
        <end position="101"/>
    </location>
</feature>
<feature type="transmembrane region" description="Helical" evidence="1">
    <location>
        <begin position="146"/>
        <end position="166"/>
    </location>
</feature>
<keyword evidence="1" id="KW-1133">Transmembrane helix</keyword>
<dbReference type="Pfam" id="PF06197">
    <property type="entry name" value="DUF998"/>
    <property type="match status" value="1"/>
</dbReference>
<accession>A0ABT0N9D7</accession>
<proteinExistence type="predicted"/>
<protein>
    <submittedName>
        <fullName evidence="2">DUF998 domain-containing protein</fullName>
    </submittedName>
</protein>
<feature type="transmembrane region" description="Helical" evidence="1">
    <location>
        <begin position="121"/>
        <end position="140"/>
    </location>
</feature>
<dbReference type="Proteomes" id="UP001202831">
    <property type="component" value="Unassembled WGS sequence"/>
</dbReference>
<dbReference type="EMBL" id="JAKIKT010000006">
    <property type="protein sequence ID" value="MCL2915019.1"/>
    <property type="molecule type" value="Genomic_DNA"/>
</dbReference>
<evidence type="ECO:0000313" key="2">
    <source>
        <dbReference type="EMBL" id="MCL2915019.1"/>
    </source>
</evidence>
<comment type="caution">
    <text evidence="2">The sequence shown here is derived from an EMBL/GenBank/DDBJ whole genome shotgun (WGS) entry which is preliminary data.</text>
</comment>
<gene>
    <name evidence="2" type="ORF">L2725_14760</name>
</gene>